<keyword evidence="6 9" id="KW-0406">Ion transport</keyword>
<keyword evidence="5 9" id="KW-1133">Transmembrane helix</keyword>
<evidence type="ECO:0000313" key="14">
    <source>
        <dbReference type="EMBL" id="CAF1466362.1"/>
    </source>
</evidence>
<evidence type="ECO:0000256" key="9">
    <source>
        <dbReference type="RuleBase" id="RU010713"/>
    </source>
</evidence>
<dbReference type="InterPro" id="IPR000990">
    <property type="entry name" value="Innexin"/>
</dbReference>
<dbReference type="GO" id="GO:0004867">
    <property type="term" value="F:serine-type endopeptidase inhibitor activity"/>
    <property type="evidence" value="ECO:0007669"/>
    <property type="project" value="InterPro"/>
</dbReference>
<protein>
    <recommendedName>
        <fullName evidence="9">Innexin</fullName>
    </recommendedName>
</protein>
<dbReference type="Pfam" id="PF00876">
    <property type="entry name" value="Innexin"/>
    <property type="match status" value="1"/>
</dbReference>
<keyword evidence="7 9" id="KW-0472">Membrane</keyword>
<dbReference type="PROSITE" id="PS50279">
    <property type="entry name" value="BPTI_KUNITZ_2"/>
    <property type="match status" value="1"/>
</dbReference>
<comment type="caution">
    <text evidence="12">The sequence shown here is derived from an EMBL/GenBank/DDBJ whole genome shotgun (WGS) entry which is preliminary data.</text>
</comment>
<evidence type="ECO:0000313" key="13">
    <source>
        <dbReference type="EMBL" id="CAF1037169.1"/>
    </source>
</evidence>
<evidence type="ECO:0000313" key="11">
    <source>
        <dbReference type="EMBL" id="CAF0932945.1"/>
    </source>
</evidence>
<dbReference type="EMBL" id="CAJNOM010000096">
    <property type="protein sequence ID" value="CAF1037169.1"/>
    <property type="molecule type" value="Genomic_DNA"/>
</dbReference>
<dbReference type="InterPro" id="IPR036880">
    <property type="entry name" value="Kunitz_BPTI_sf"/>
</dbReference>
<dbReference type="EMBL" id="CAJNOM010000054">
    <property type="protein sequence ID" value="CAF0932945.1"/>
    <property type="molecule type" value="Genomic_DNA"/>
</dbReference>
<evidence type="ECO:0000256" key="7">
    <source>
        <dbReference type="ARBA" id="ARBA00023136"/>
    </source>
</evidence>
<feature type="transmembrane region" description="Helical" evidence="9">
    <location>
        <begin position="372"/>
        <end position="396"/>
    </location>
</feature>
<dbReference type="EMBL" id="CAJNOI010000060">
    <property type="protein sequence ID" value="CAF0969592.1"/>
    <property type="molecule type" value="Genomic_DNA"/>
</dbReference>
<dbReference type="CDD" id="cd00109">
    <property type="entry name" value="Kunitz-type"/>
    <property type="match status" value="1"/>
</dbReference>
<dbReference type="Proteomes" id="UP000663877">
    <property type="component" value="Unassembled WGS sequence"/>
</dbReference>
<dbReference type="PRINTS" id="PR01262">
    <property type="entry name" value="INNEXIN"/>
</dbReference>
<evidence type="ECO:0000256" key="8">
    <source>
        <dbReference type="ARBA" id="ARBA00023303"/>
    </source>
</evidence>
<dbReference type="Pfam" id="PF00014">
    <property type="entry name" value="Kunitz_BPTI"/>
    <property type="match status" value="1"/>
</dbReference>
<evidence type="ECO:0000313" key="12">
    <source>
        <dbReference type="EMBL" id="CAF0969592.1"/>
    </source>
</evidence>
<dbReference type="GO" id="GO:0005921">
    <property type="term" value="C:gap junction"/>
    <property type="evidence" value="ECO:0007669"/>
    <property type="project" value="UniProtKB-UniRule"/>
</dbReference>
<proteinExistence type="inferred from homology"/>
<dbReference type="PROSITE" id="PS00280">
    <property type="entry name" value="BPTI_KUNITZ_1"/>
    <property type="match status" value="1"/>
</dbReference>
<dbReference type="PANTHER" id="PTHR11893:SF36">
    <property type="entry name" value="INNEXIN-5"/>
    <property type="match status" value="1"/>
</dbReference>
<keyword evidence="2 9" id="KW-0813">Transport</keyword>
<gene>
    <name evidence="9" type="primary">inx</name>
    <name evidence="12" type="ORF">BJG266_LOCUS14259</name>
    <name evidence="11" type="ORF">QVE165_LOCUS11204</name>
    <name evidence="13" type="ORF">QVE165_LOCUS16870</name>
    <name evidence="14" type="ORF">QVE165_LOCUS41274</name>
</gene>
<organism evidence="12 16">
    <name type="scientific">Adineta steineri</name>
    <dbReference type="NCBI Taxonomy" id="433720"/>
    <lineage>
        <taxon>Eukaryota</taxon>
        <taxon>Metazoa</taxon>
        <taxon>Spiralia</taxon>
        <taxon>Gnathifera</taxon>
        <taxon>Rotifera</taxon>
        <taxon>Eurotatoria</taxon>
        <taxon>Bdelloidea</taxon>
        <taxon>Adinetida</taxon>
        <taxon>Adinetidae</taxon>
        <taxon>Adineta</taxon>
    </lineage>
</organism>
<keyword evidence="3" id="KW-1003">Cell membrane</keyword>
<dbReference type="Gene3D" id="4.10.410.10">
    <property type="entry name" value="Pancreatic trypsin inhibitor Kunitz domain"/>
    <property type="match status" value="1"/>
</dbReference>
<comment type="subcellular location">
    <subcellularLocation>
        <location evidence="1 9">Cell membrane</location>
        <topology evidence="1 9">Multi-pass membrane protein</topology>
    </subcellularLocation>
</comment>
<dbReference type="OrthoDB" id="5867527at2759"/>
<feature type="transmembrane region" description="Helical" evidence="9">
    <location>
        <begin position="183"/>
        <end position="205"/>
    </location>
</feature>
<dbReference type="PANTHER" id="PTHR11893">
    <property type="entry name" value="INNEXIN"/>
    <property type="match status" value="1"/>
</dbReference>
<sequence>MKLLFFLRLQIITKELMNKAPRQKRAEIQRLTSISNLRTKQLSHSVGKRGHEEPDRIEHFDLELRPSKLHDLKVGEFISGGDSMVAGFLDAIAKVRQFKFHNDDDIYDRLSRRFSVVLLMLFTVVVSTKQYVGDPIACFAPAQFTGSHVEYANYICWISNTYYVPFESSLPARHDERPKHIAYYQWIPFILLLMSVLFYIPSVLWHALATKTGFDIANLVKTLHNMEQLNPDIRDRTLRYIAKHIDRALEIQREMGTGFFSQFKRIIRRHCPVFIIGRAQGNYLTFVYLFVKLLYITNVIGQLFLLNIFMGSNYHGYGIEVLRNLLSGRECCRSARFPRVTMCDFEIRTMADHIHKHTIQCVLPVNLFNEKIFIFIWFWLVLVSILSSYGFLMCIWQQILPFNREHFLKKYLKIMNRITRETFDRKLFITFSNKYLRHDGVLVLRLVAMNTNDVVMGEIMVALWDAFKRAQDTDGGIFVTQCKANLPVVGPCGCCPLIGGHCIFYETIDGVAATWHVCVPEHLKKTFSLEQCKPKIHMSSNFTRICRTKNITLRLFPQCATNATCFLPIPPRSYVFRCDTSMGVTGTCKKSIKRFTYDSQQRKCVPFTYTGCGGTTNRFNRLEQCEKSCIKSNKTLI</sequence>
<dbReference type="PROSITE" id="PS51013">
    <property type="entry name" value="PANNEXIN"/>
    <property type="match status" value="1"/>
</dbReference>
<dbReference type="GO" id="GO:0034220">
    <property type="term" value="P:monoatomic ion transmembrane transport"/>
    <property type="evidence" value="ECO:0007669"/>
    <property type="project" value="UniProtKB-KW"/>
</dbReference>
<name>A0A814EI44_9BILA</name>
<accession>A0A814EI44</accession>
<dbReference type="SMART" id="SM00131">
    <property type="entry name" value="KU"/>
    <property type="match status" value="1"/>
</dbReference>
<comment type="function">
    <text evidence="9">Structural component of the gap junctions.</text>
</comment>
<keyword evidence="8 9" id="KW-0407">Ion channel</keyword>
<dbReference type="EMBL" id="CAJNOM010000489">
    <property type="protein sequence ID" value="CAF1466362.1"/>
    <property type="molecule type" value="Genomic_DNA"/>
</dbReference>
<keyword evidence="15" id="KW-1185">Reference proteome</keyword>
<reference evidence="12" key="1">
    <citation type="submission" date="2021-02" db="EMBL/GenBank/DDBJ databases">
        <authorList>
            <person name="Nowell W R."/>
        </authorList>
    </citation>
    <scope>NUCLEOTIDE SEQUENCE</scope>
</reference>
<evidence type="ECO:0000313" key="15">
    <source>
        <dbReference type="Proteomes" id="UP000663832"/>
    </source>
</evidence>
<keyword evidence="4 9" id="KW-0812">Transmembrane</keyword>
<evidence type="ECO:0000256" key="2">
    <source>
        <dbReference type="ARBA" id="ARBA00022448"/>
    </source>
</evidence>
<dbReference type="GO" id="GO:0005886">
    <property type="term" value="C:plasma membrane"/>
    <property type="evidence" value="ECO:0007669"/>
    <property type="project" value="UniProtKB-SubCell"/>
</dbReference>
<evidence type="ECO:0000259" key="10">
    <source>
        <dbReference type="PROSITE" id="PS50279"/>
    </source>
</evidence>
<feature type="domain" description="BPTI/Kunitz inhibitor" evidence="10">
    <location>
        <begin position="578"/>
        <end position="629"/>
    </location>
</feature>
<evidence type="ECO:0000256" key="5">
    <source>
        <dbReference type="ARBA" id="ARBA00022989"/>
    </source>
</evidence>
<dbReference type="AlphaFoldDB" id="A0A814EI44"/>
<comment type="caution">
    <text evidence="9">Lacks conserved residue(s) required for the propagation of feature annotation.</text>
</comment>
<evidence type="ECO:0000256" key="6">
    <source>
        <dbReference type="ARBA" id="ARBA00023065"/>
    </source>
</evidence>
<dbReference type="InterPro" id="IPR002223">
    <property type="entry name" value="Kunitz_BPTI"/>
</dbReference>
<dbReference type="InterPro" id="IPR020901">
    <property type="entry name" value="Prtase_inh_Kunz-CS"/>
</dbReference>
<comment type="similarity">
    <text evidence="9">Belongs to the pannexin family.</text>
</comment>
<evidence type="ECO:0000256" key="1">
    <source>
        <dbReference type="ARBA" id="ARBA00004651"/>
    </source>
</evidence>
<dbReference type="SUPFAM" id="SSF57362">
    <property type="entry name" value="BPTI-like"/>
    <property type="match status" value="1"/>
</dbReference>
<evidence type="ECO:0000256" key="3">
    <source>
        <dbReference type="ARBA" id="ARBA00022475"/>
    </source>
</evidence>
<evidence type="ECO:0000256" key="4">
    <source>
        <dbReference type="ARBA" id="ARBA00022692"/>
    </source>
</evidence>
<evidence type="ECO:0000313" key="16">
    <source>
        <dbReference type="Proteomes" id="UP000663877"/>
    </source>
</evidence>
<dbReference type="Proteomes" id="UP000663832">
    <property type="component" value="Unassembled WGS sequence"/>
</dbReference>
<feature type="transmembrane region" description="Helical" evidence="9">
    <location>
        <begin position="286"/>
        <end position="310"/>
    </location>
</feature>